<dbReference type="PANTHER" id="PTHR32089">
    <property type="entry name" value="METHYL-ACCEPTING CHEMOTAXIS PROTEIN MCPB"/>
    <property type="match status" value="1"/>
</dbReference>
<accession>A0AAP3E581</accession>
<dbReference type="InterPro" id="IPR004089">
    <property type="entry name" value="MCPsignal_dom"/>
</dbReference>
<keyword evidence="6" id="KW-0472">Membrane</keyword>
<evidence type="ECO:0000256" key="1">
    <source>
        <dbReference type="ARBA" id="ARBA00023224"/>
    </source>
</evidence>
<dbReference type="SMART" id="SM00283">
    <property type="entry name" value="MA"/>
    <property type="match status" value="1"/>
</dbReference>
<dbReference type="InterPro" id="IPR004090">
    <property type="entry name" value="Chemotax_Me-accpt_rcpt"/>
</dbReference>
<feature type="coiled-coil region" evidence="4">
    <location>
        <begin position="608"/>
        <end position="663"/>
    </location>
</feature>
<feature type="domain" description="HAMP" evidence="8">
    <location>
        <begin position="321"/>
        <end position="373"/>
    </location>
</feature>
<keyword evidence="6" id="KW-0812">Transmembrane</keyword>
<evidence type="ECO:0000256" key="4">
    <source>
        <dbReference type="SAM" id="Coils"/>
    </source>
</evidence>
<keyword evidence="1 3" id="KW-0807">Transducer</keyword>
<dbReference type="SMART" id="SM00304">
    <property type="entry name" value="HAMP"/>
    <property type="match status" value="4"/>
</dbReference>
<evidence type="ECO:0000256" key="3">
    <source>
        <dbReference type="PROSITE-ProRule" id="PRU00284"/>
    </source>
</evidence>
<evidence type="ECO:0000256" key="5">
    <source>
        <dbReference type="SAM" id="MobiDB-lite"/>
    </source>
</evidence>
<dbReference type="CDD" id="cd11386">
    <property type="entry name" value="MCP_signal"/>
    <property type="match status" value="1"/>
</dbReference>
<dbReference type="RefSeq" id="WP_342806842.1">
    <property type="nucleotide sequence ID" value="NZ_JAOPJZ010000002.1"/>
</dbReference>
<dbReference type="Proteomes" id="UP001321047">
    <property type="component" value="Unassembled WGS sequence"/>
</dbReference>
<comment type="caution">
    <text evidence="9">The sequence shown here is derived from an EMBL/GenBank/DDBJ whole genome shotgun (WGS) entry which is preliminary data.</text>
</comment>
<dbReference type="CDD" id="cd06225">
    <property type="entry name" value="HAMP"/>
    <property type="match status" value="2"/>
</dbReference>
<keyword evidence="6" id="KW-1133">Transmembrane helix</keyword>
<feature type="coiled-coil region" evidence="4">
    <location>
        <begin position="365"/>
        <end position="409"/>
    </location>
</feature>
<dbReference type="PROSITE" id="PS50885">
    <property type="entry name" value="HAMP"/>
    <property type="match status" value="2"/>
</dbReference>
<dbReference type="Gene3D" id="1.10.287.950">
    <property type="entry name" value="Methyl-accepting chemotaxis protein"/>
    <property type="match status" value="1"/>
</dbReference>
<dbReference type="EMBL" id="JAOPJZ010000002">
    <property type="protein sequence ID" value="MCU4751258.1"/>
    <property type="molecule type" value="Genomic_DNA"/>
</dbReference>
<keyword evidence="4" id="KW-0175">Coiled coil</keyword>
<feature type="domain" description="Methyl-accepting transducer" evidence="7">
    <location>
        <begin position="466"/>
        <end position="703"/>
    </location>
</feature>
<dbReference type="GO" id="GO:0004888">
    <property type="term" value="F:transmembrane signaling receptor activity"/>
    <property type="evidence" value="ECO:0007669"/>
    <property type="project" value="InterPro"/>
</dbReference>
<dbReference type="SUPFAM" id="SSF158472">
    <property type="entry name" value="HAMP domain-like"/>
    <property type="match status" value="1"/>
</dbReference>
<sequence>MRSIFSSLVPSFIKRRYAAKFVVSILFVLIAIGLVGGVGYVDVNETLEQDVEDGLHSMSVMQADSLDEWTNKMSSQAHLLSERHEIQQGDTSQIEARFAYERPARLDDAASLYVVEIDSGEVVASSTEGDRNPEGTHIDDIDDPWADESVFREAHGDNVWISPRTYQSSGNPDRAVVAFVTQAGQDRVVVLEGAIDVRIGQLHQGGESQFTEIIDTNGEYVLRAEDDELDATEGGAIDDDRQLEAIQRAADDREVQFTRHEGMIRAYTPVGAGDRTSDWIAVTNVPADDAFEVRNTVGLSVLSIIATGLITLAIMGVVLGRQTVTPIRRLQAKTQAMEDGDLDVDLETTQTDEIGRLYEAFDSMRLSLQKQIEAARSAREEADAERQRVQQINQELERAADDYSTVMRRAADGNLTARMDPSTENEAMTEIADEFNDMLAQIEQTVEQLKTFATAVATASEEVTASSEEVRSASEQVAESVQEISDGAERQHVSLRSVDSEMSNLSTTTQQIAASSNQVADIAERTAETGRDGQEAAQEAIDSMRATETEARSALNEMHALEEEVAQIDELVEQIQEIAGQTNMLALNANIEASRASSNDDGGFGVVAQEVKELSTDAKQAADEIEQRLESIREQTGDSAAEVEATSQRLQNASNRVQEAVEALEVIAQYAAETNSGIQEISAATEQQAASTQEVVAMVDQAASVSEETTAEAENVAAAAEEQTTSLTEVSRSASDLTEQATHLSEVLDRFDTDVDIDGGMETRGFDFVNFDSTLETGDDHAKDVHPE</sequence>
<dbReference type="Pfam" id="PF00672">
    <property type="entry name" value="HAMP"/>
    <property type="match status" value="1"/>
</dbReference>
<organism evidence="9 10">
    <name type="scientific">Natronosalvus hydrolyticus</name>
    <dbReference type="NCBI Taxonomy" id="2979988"/>
    <lineage>
        <taxon>Archaea</taxon>
        <taxon>Methanobacteriati</taxon>
        <taxon>Methanobacteriota</taxon>
        <taxon>Stenosarchaea group</taxon>
        <taxon>Halobacteria</taxon>
        <taxon>Halobacteriales</taxon>
        <taxon>Natrialbaceae</taxon>
        <taxon>Natronosalvus</taxon>
    </lineage>
</organism>
<dbReference type="Gene3D" id="6.10.250.1910">
    <property type="match status" value="1"/>
</dbReference>
<dbReference type="Pfam" id="PF00015">
    <property type="entry name" value="MCPsignal"/>
    <property type="match status" value="1"/>
</dbReference>
<feature type="domain" description="HAMP" evidence="8">
    <location>
        <begin position="394"/>
        <end position="447"/>
    </location>
</feature>
<dbReference type="GO" id="GO:0007165">
    <property type="term" value="P:signal transduction"/>
    <property type="evidence" value="ECO:0007669"/>
    <property type="project" value="UniProtKB-KW"/>
</dbReference>
<keyword evidence="10" id="KW-1185">Reference proteome</keyword>
<proteinExistence type="inferred from homology"/>
<reference evidence="9 10" key="1">
    <citation type="submission" date="2022-09" db="EMBL/GenBank/DDBJ databases">
        <title>Enrichment on poylsaccharides allowed isolation of novel metabolic and taxonomic groups of Haloarchaea.</title>
        <authorList>
            <person name="Sorokin D.Y."/>
            <person name="Elcheninov A.G."/>
            <person name="Khizhniak T.V."/>
            <person name="Kolganova T.V."/>
            <person name="Kublanov I.V."/>
        </authorList>
    </citation>
    <scope>NUCLEOTIDE SEQUENCE [LARGE SCALE GENOMIC DNA]</scope>
    <source>
        <strain evidence="9 10">AArc-curdl1</strain>
    </source>
</reference>
<evidence type="ECO:0000259" key="8">
    <source>
        <dbReference type="PROSITE" id="PS50885"/>
    </source>
</evidence>
<evidence type="ECO:0000256" key="2">
    <source>
        <dbReference type="ARBA" id="ARBA00029447"/>
    </source>
</evidence>
<dbReference type="InterPro" id="IPR003660">
    <property type="entry name" value="HAMP_dom"/>
</dbReference>
<feature type="compositionally biased region" description="Basic and acidic residues" evidence="5">
    <location>
        <begin position="128"/>
        <end position="139"/>
    </location>
</feature>
<evidence type="ECO:0000313" key="10">
    <source>
        <dbReference type="Proteomes" id="UP001321047"/>
    </source>
</evidence>
<dbReference type="SUPFAM" id="SSF58104">
    <property type="entry name" value="Methyl-accepting chemotaxis protein (MCP) signaling domain"/>
    <property type="match status" value="1"/>
</dbReference>
<comment type="similarity">
    <text evidence="2">Belongs to the methyl-accepting chemotaxis (MCP) protein family.</text>
</comment>
<dbReference type="PROSITE" id="PS50111">
    <property type="entry name" value="CHEMOTAXIS_TRANSDUC_2"/>
    <property type="match status" value="1"/>
</dbReference>
<gene>
    <name evidence="9" type="ORF">OB919_04550</name>
</gene>
<feature type="coiled-coil region" evidence="4">
    <location>
        <begin position="537"/>
        <end position="581"/>
    </location>
</feature>
<dbReference type="GO" id="GO:0016020">
    <property type="term" value="C:membrane"/>
    <property type="evidence" value="ECO:0007669"/>
    <property type="project" value="InterPro"/>
</dbReference>
<feature type="transmembrane region" description="Helical" evidence="6">
    <location>
        <begin position="21"/>
        <end position="41"/>
    </location>
</feature>
<evidence type="ECO:0000256" key="6">
    <source>
        <dbReference type="SAM" id="Phobius"/>
    </source>
</evidence>
<dbReference type="PANTHER" id="PTHR32089:SF112">
    <property type="entry name" value="LYSOZYME-LIKE PROTEIN-RELATED"/>
    <property type="match status" value="1"/>
</dbReference>
<protein>
    <submittedName>
        <fullName evidence="9">Methyl-accepting chemotaxis protein</fullName>
    </submittedName>
</protein>
<evidence type="ECO:0000313" key="9">
    <source>
        <dbReference type="EMBL" id="MCU4751258.1"/>
    </source>
</evidence>
<name>A0AAP3E581_9EURY</name>
<dbReference type="GO" id="GO:0006935">
    <property type="term" value="P:chemotaxis"/>
    <property type="evidence" value="ECO:0007669"/>
    <property type="project" value="InterPro"/>
</dbReference>
<dbReference type="AlphaFoldDB" id="A0AAP3E581"/>
<dbReference type="PRINTS" id="PR00260">
    <property type="entry name" value="CHEMTRNSDUCR"/>
</dbReference>
<feature type="region of interest" description="Disordered" evidence="5">
    <location>
        <begin position="124"/>
        <end position="143"/>
    </location>
</feature>
<evidence type="ECO:0000259" key="7">
    <source>
        <dbReference type="PROSITE" id="PS50111"/>
    </source>
</evidence>